<proteinExistence type="predicted"/>
<dbReference type="AlphaFoldDB" id="U7Q3V0"/>
<evidence type="ECO:0008006" key="4">
    <source>
        <dbReference type="Google" id="ProtNLM"/>
    </source>
</evidence>
<gene>
    <name evidence="2" type="ORF">HMPREF1624_02954</name>
</gene>
<feature type="compositionally biased region" description="Polar residues" evidence="1">
    <location>
        <begin position="144"/>
        <end position="153"/>
    </location>
</feature>
<dbReference type="Proteomes" id="UP000018087">
    <property type="component" value="Unassembled WGS sequence"/>
</dbReference>
<dbReference type="STRING" id="1391915.U7Q3V0"/>
<dbReference type="OrthoDB" id="4505928at2759"/>
<reference evidence="3" key="1">
    <citation type="journal article" date="2014" name="Genome Announc.">
        <title>Genome sequence of the pathogenic fungus Sporothrix schenckii (ATCC 58251).</title>
        <authorList>
            <person name="Cuomo C.A."/>
            <person name="Rodriguez-Del Valle N."/>
            <person name="Perez-Sanchez L."/>
            <person name="Abouelleil A."/>
            <person name="Goldberg J."/>
            <person name="Young S."/>
            <person name="Zeng Q."/>
            <person name="Birren B.W."/>
        </authorList>
    </citation>
    <scope>NUCLEOTIDE SEQUENCE [LARGE SCALE GENOMIC DNA]</scope>
    <source>
        <strain evidence="3">ATCC 58251 / de Perez 2211183</strain>
    </source>
</reference>
<feature type="compositionally biased region" description="Basic and acidic residues" evidence="1">
    <location>
        <begin position="83"/>
        <end position="93"/>
    </location>
</feature>
<evidence type="ECO:0000313" key="2">
    <source>
        <dbReference type="EMBL" id="ERT01700.1"/>
    </source>
</evidence>
<accession>U7Q3V0</accession>
<name>U7Q3V0_SPOS1</name>
<evidence type="ECO:0000313" key="3">
    <source>
        <dbReference type="Proteomes" id="UP000018087"/>
    </source>
</evidence>
<evidence type="ECO:0000256" key="1">
    <source>
        <dbReference type="SAM" id="MobiDB-lite"/>
    </source>
</evidence>
<dbReference type="eggNOG" id="ENOG502SA8A">
    <property type="taxonomic scope" value="Eukaryota"/>
</dbReference>
<keyword evidence="3" id="KW-1185">Reference proteome</keyword>
<sequence>MPRKNVTPTVKIHIRDNQRRCRARQKELVQDLQRRLQDYERRGVQASIHMQHAARAVSEENRRLRSLLARYGVSGDEIEQHLRHDGEDRDDQHGQVQSADLHRSSYNVSSRPSPTNKDQQHAWRRASPHASPESPRSPAHTGAVSPTSTQDSPRSAAIRSDRSVGLLGQHEWDAMDFDKGLSFGYENDGPATESGCESELHLQTDVHLHTANVSRTAASSMETPCELAAAIVADVQGHGDQTLVYPALGCSVTNRCLVKNVKILDLIDKNI</sequence>
<dbReference type="HOGENOM" id="CLU_060781_2_0_1"/>
<protein>
    <recommendedName>
        <fullName evidence="4">BZIP domain-containing protein</fullName>
    </recommendedName>
</protein>
<feature type="compositionally biased region" description="Polar residues" evidence="1">
    <location>
        <begin position="94"/>
        <end position="117"/>
    </location>
</feature>
<dbReference type="CDD" id="cd14688">
    <property type="entry name" value="bZIP_YAP"/>
    <property type="match status" value="1"/>
</dbReference>
<dbReference type="PANTHER" id="PTHR42070">
    <property type="entry name" value="FILAMENT ASSOCIATED PROTEIN, PUTATIVE (AFU_ORTHOLOGUE AFUA_8G06630)-RELATED"/>
    <property type="match status" value="1"/>
</dbReference>
<dbReference type="PANTHER" id="PTHR42070:SF1">
    <property type="entry name" value="FILAMENT ASSOCIATED PROTEIN, PUTATIVE (AFU_ORTHOLOGUE AFUA_8G06630)-RELATED"/>
    <property type="match status" value="1"/>
</dbReference>
<feature type="region of interest" description="Disordered" evidence="1">
    <location>
        <begin position="83"/>
        <end position="158"/>
    </location>
</feature>
<dbReference type="EMBL" id="KI440843">
    <property type="protein sequence ID" value="ERT01700.1"/>
    <property type="molecule type" value="Genomic_DNA"/>
</dbReference>
<organism evidence="2 3">
    <name type="scientific">Sporothrix schenckii (strain ATCC 58251 / de Perez 2211183)</name>
    <name type="common">Rose-picker's disease fungus</name>
    <dbReference type="NCBI Taxonomy" id="1391915"/>
    <lineage>
        <taxon>Eukaryota</taxon>
        <taxon>Fungi</taxon>
        <taxon>Dikarya</taxon>
        <taxon>Ascomycota</taxon>
        <taxon>Pezizomycotina</taxon>
        <taxon>Sordariomycetes</taxon>
        <taxon>Sordariomycetidae</taxon>
        <taxon>Ophiostomatales</taxon>
        <taxon>Ophiostomataceae</taxon>
        <taxon>Sporothrix</taxon>
    </lineage>
</organism>